<dbReference type="AlphaFoldDB" id="A0A0H5S350"/>
<feature type="region of interest" description="Disordered" evidence="1">
    <location>
        <begin position="219"/>
        <end position="289"/>
    </location>
</feature>
<organism evidence="2">
    <name type="scientific">Brugia malayi</name>
    <name type="common">Filarial nematode worm</name>
    <dbReference type="NCBI Taxonomy" id="6279"/>
    <lineage>
        <taxon>Eukaryota</taxon>
        <taxon>Metazoa</taxon>
        <taxon>Ecdysozoa</taxon>
        <taxon>Nematoda</taxon>
        <taxon>Chromadorea</taxon>
        <taxon>Rhabditida</taxon>
        <taxon>Spirurina</taxon>
        <taxon>Spiruromorpha</taxon>
        <taxon>Filarioidea</taxon>
        <taxon>Onchocercidae</taxon>
        <taxon>Brugia</taxon>
    </lineage>
</organism>
<feature type="compositionally biased region" description="Polar residues" evidence="1">
    <location>
        <begin position="234"/>
        <end position="245"/>
    </location>
</feature>
<protein>
    <submittedName>
        <fullName evidence="2">Bm8696</fullName>
    </submittedName>
</protein>
<evidence type="ECO:0000313" key="2">
    <source>
        <dbReference type="EMBL" id="CRZ22635.1"/>
    </source>
</evidence>
<reference evidence="2" key="2">
    <citation type="submission" date="2012-12" db="EMBL/GenBank/DDBJ databases">
        <authorList>
            <person name="Gao Y.W."/>
            <person name="Fan S.T."/>
            <person name="Sun H.T."/>
            <person name="Wang Z."/>
            <person name="Gao X.L."/>
            <person name="Li Y.G."/>
            <person name="Wang T.C."/>
            <person name="Zhang K."/>
            <person name="Xu W.W."/>
            <person name="Yu Z.J."/>
            <person name="Xia X.Z."/>
        </authorList>
    </citation>
    <scope>NUCLEOTIDE SEQUENCE</scope>
    <source>
        <strain evidence="2">FR3</strain>
    </source>
</reference>
<evidence type="ECO:0000313" key="3">
    <source>
        <dbReference type="WormBase" id="Bm8696"/>
    </source>
</evidence>
<proteinExistence type="predicted"/>
<reference evidence="2" key="1">
    <citation type="journal article" date="2007" name="Science">
        <title>Draft genome of the filarial nematode parasite Brugia malayi.</title>
        <authorList>
            <person name="Ghedin E."/>
            <person name="Wang S."/>
            <person name="Spiro D."/>
            <person name="Caler E."/>
            <person name="Zhao Q."/>
            <person name="Crabtree J."/>
            <person name="Allen J.E."/>
            <person name="Delcher A.L."/>
            <person name="Guiliano D.B."/>
            <person name="Miranda-Saavedra D."/>
            <person name="Angiuoli S.V."/>
            <person name="Creasy T."/>
            <person name="Amedeo P."/>
            <person name="Haas B."/>
            <person name="El-Sayed N.M."/>
            <person name="Wortman J.R."/>
            <person name="Feldblyum T."/>
            <person name="Tallon L."/>
            <person name="Schatz M."/>
            <person name="Shumway M."/>
            <person name="Koo H."/>
            <person name="Salzberg S.L."/>
            <person name="Schobel S."/>
            <person name="Pertea M."/>
            <person name="Pop M."/>
            <person name="White O."/>
            <person name="Barton G.J."/>
            <person name="Carlow C.K."/>
            <person name="Crawford M.J."/>
            <person name="Daub J."/>
            <person name="Dimmic M.W."/>
            <person name="Estes C.F."/>
            <person name="Foster J.M."/>
            <person name="Ganatra M."/>
            <person name="Gregory W.F."/>
            <person name="Johnson N.M."/>
            <person name="Jin J."/>
            <person name="Komuniecki R."/>
            <person name="Korf I."/>
            <person name="Kumar S."/>
            <person name="Laney S."/>
            <person name="Li B.W."/>
            <person name="Li W."/>
            <person name="Lindblom T.H."/>
            <person name="Lustigman S."/>
            <person name="Ma D."/>
            <person name="Maina C.V."/>
            <person name="Martin D.M."/>
            <person name="McCarter J.P."/>
            <person name="McReynolds L."/>
            <person name="Mitreva M."/>
            <person name="Nutman T.B."/>
            <person name="Parkinson J."/>
            <person name="Peregrin-Alvarez J.M."/>
            <person name="Poole C."/>
            <person name="Ren Q."/>
            <person name="Saunders L."/>
            <person name="Sluder A.E."/>
            <person name="Smith K."/>
            <person name="Stanke M."/>
            <person name="Unnasch T.R."/>
            <person name="Ware J."/>
            <person name="Wei A.D."/>
            <person name="Weil G."/>
            <person name="Williams D.J."/>
            <person name="Zhang Y."/>
            <person name="Williams S.A."/>
            <person name="Fraser-Liggett C."/>
            <person name="Slatko B."/>
            <person name="Blaxter M.L."/>
            <person name="Scott A.L."/>
        </authorList>
    </citation>
    <scope>NUCLEOTIDE SEQUENCE</scope>
    <source>
        <strain evidence="2">FR3</strain>
    </source>
</reference>
<gene>
    <name evidence="3" type="primary">bma-ifta-1</name>
    <name evidence="2 3" type="ORF">Bm8696</name>
    <name evidence="2" type="ORF">BM_Bm8696</name>
</gene>
<dbReference type="WormBase" id="Bm8696">
    <property type="protein sequence ID" value="BM48315"/>
    <property type="gene ID" value="WBGene00228957"/>
    <property type="gene designation" value="Bma-ifta-1"/>
</dbReference>
<name>A0A0H5S350_BRUMA</name>
<feature type="compositionally biased region" description="Basic and acidic residues" evidence="1">
    <location>
        <begin position="261"/>
        <end position="272"/>
    </location>
</feature>
<evidence type="ECO:0000256" key="1">
    <source>
        <dbReference type="SAM" id="MobiDB-lite"/>
    </source>
</evidence>
<feature type="compositionally biased region" description="Polar residues" evidence="1">
    <location>
        <begin position="273"/>
        <end position="289"/>
    </location>
</feature>
<dbReference type="EMBL" id="LN856556">
    <property type="protein sequence ID" value="CRZ22635.1"/>
    <property type="molecule type" value="Genomic_DNA"/>
</dbReference>
<feature type="region of interest" description="Disordered" evidence="1">
    <location>
        <begin position="14"/>
        <end position="69"/>
    </location>
</feature>
<accession>A0A0H5S350</accession>
<feature type="compositionally biased region" description="Polar residues" evidence="1">
    <location>
        <begin position="41"/>
        <end position="69"/>
    </location>
</feature>
<sequence length="289" mass="32756">MDRLSKEIEKYLQENFNRELSNPKKERSISYESNDEEDQEYQSSDTTLSDSKFNQPNVPTTTNYNASLQAVPPSNYQSQLAESVEKNIETEQNSSSFLLNATNKRNLNYEFQSQNSPLAIAEDGEKQKGILDTSILPKPGNCPPLNPLLHSLPHNDTDKSCGQTLTGSSVDPNCACMYFVAERNEKGCAAKFYILCYRSSDQHPDQIIEESFAPQVPNTYSEQNAETHSDEQVDNYNQQSVNYNKQKLRRRTETINQTFPLDKEAELKEDKAQTTTINSTTKSASVKHQ</sequence>